<organism evidence="2 3">
    <name type="scientific">Variovorax paradoxus (strain EPS)</name>
    <dbReference type="NCBI Taxonomy" id="595537"/>
    <lineage>
        <taxon>Bacteria</taxon>
        <taxon>Pseudomonadati</taxon>
        <taxon>Pseudomonadota</taxon>
        <taxon>Betaproteobacteria</taxon>
        <taxon>Burkholderiales</taxon>
        <taxon>Comamonadaceae</taxon>
        <taxon>Variovorax</taxon>
    </lineage>
</organism>
<feature type="signal peptide" evidence="1">
    <location>
        <begin position="1"/>
        <end position="28"/>
    </location>
</feature>
<reference evidence="2 3" key="2">
    <citation type="journal article" date="2013" name="Genome Announc.">
        <title>Genome of the Root-Associated Plant Growth-Promoting Bacterium Variovorax paradoxus Strain EPS.</title>
        <authorList>
            <person name="Han J.I."/>
            <person name="Spain J.C."/>
            <person name="Leadbetter J.R."/>
            <person name="Ovchinnikova G."/>
            <person name="Goodwin L.A."/>
            <person name="Han C.S."/>
            <person name="Woyke T."/>
            <person name="Davenport K.W."/>
            <person name="Orwin P.M."/>
        </authorList>
    </citation>
    <scope>NUCLEOTIDE SEQUENCE [LARGE SCALE GENOMIC DNA]</scope>
    <source>
        <strain evidence="2 3">EPS</strain>
    </source>
</reference>
<dbReference type="HOGENOM" id="CLU_2774797_0_0_4"/>
<dbReference type="KEGG" id="vpe:Varpa_1495"/>
<proteinExistence type="predicted"/>
<accession>E6V2I6</accession>
<protein>
    <submittedName>
        <fullName evidence="2">Uncharacterized protein</fullName>
    </submittedName>
</protein>
<evidence type="ECO:0000256" key="1">
    <source>
        <dbReference type="SAM" id="SignalP"/>
    </source>
</evidence>
<keyword evidence="1" id="KW-0732">Signal</keyword>
<dbReference type="AlphaFoldDB" id="E6V2I6"/>
<gene>
    <name evidence="2" type="ordered locus">Varpa_1495</name>
</gene>
<evidence type="ECO:0000313" key="3">
    <source>
        <dbReference type="Proteomes" id="UP000008917"/>
    </source>
</evidence>
<dbReference type="Proteomes" id="UP000008917">
    <property type="component" value="Chromosome"/>
</dbReference>
<evidence type="ECO:0000313" key="2">
    <source>
        <dbReference type="EMBL" id="ADU35707.1"/>
    </source>
</evidence>
<dbReference type="EMBL" id="CP002417">
    <property type="protein sequence ID" value="ADU35707.1"/>
    <property type="molecule type" value="Genomic_DNA"/>
</dbReference>
<reference evidence="3" key="1">
    <citation type="submission" date="2010-12" db="EMBL/GenBank/DDBJ databases">
        <title>Complete sequence of Variovorax paradoxus EPS.</title>
        <authorList>
            <consortium name="US DOE Joint Genome Institute"/>
            <person name="Lucas S."/>
            <person name="Copeland A."/>
            <person name="Lapidus A."/>
            <person name="Cheng J.-F."/>
            <person name="Goodwin L."/>
            <person name="Pitluck S."/>
            <person name="Teshima H."/>
            <person name="Detter J.C."/>
            <person name="Han C."/>
            <person name="Tapia R."/>
            <person name="Land M."/>
            <person name="Hauser L."/>
            <person name="Kyrpides N."/>
            <person name="Ivanova N."/>
            <person name="Ovchinnikova G."/>
            <person name="Orwin P."/>
            <person name="Han J.-I.G."/>
            <person name="Woyke T."/>
        </authorList>
    </citation>
    <scope>NUCLEOTIDE SEQUENCE [LARGE SCALE GENOMIC DNA]</scope>
    <source>
        <strain evidence="3">EPS</strain>
    </source>
</reference>
<sequence length="69" mass="7736">MTVNTTPTRRQTLLALSAMAVLPISSRASLPIIVKFVKEPTNYRWRPAGSLWERAAVHDPNPRIQSPLL</sequence>
<name>E6V2I6_VARPE</name>
<feature type="chain" id="PRO_5003210541" evidence="1">
    <location>
        <begin position="29"/>
        <end position="69"/>
    </location>
</feature>